<keyword evidence="3" id="KW-1185">Reference proteome</keyword>
<dbReference type="InterPro" id="IPR036280">
    <property type="entry name" value="Multihaem_cyt_sf"/>
</dbReference>
<comment type="caution">
    <text evidence="2">The sequence shown here is derived from an EMBL/GenBank/DDBJ whole genome shotgun (WGS) entry which is preliminary data.</text>
</comment>
<dbReference type="SUPFAM" id="SSF48695">
    <property type="entry name" value="Multiheme cytochromes"/>
    <property type="match status" value="1"/>
</dbReference>
<dbReference type="Pfam" id="PF17963">
    <property type="entry name" value="Big_9"/>
    <property type="match status" value="1"/>
</dbReference>
<sequence length="520" mass="56268">MMNSVNVPYKKMLLASMVTLLVACGSDNDEVVPPLPPSDNNPPIANPTSVTAIVGTAVMIDALANDSDPDGDALTLNKIELIEGSGEGEIKDNQLLFTPTQVGTAVFSYTIADPDGATDSATVTIEVSDSVETLSYVGSQTCLSCHSDKASFLETGHNFKLNKVIDGERPEYPFTTLDGGLEFLFGAENSIGTPTSYEDISYIIGGYTRRAMFVDKNGFILTGTGVMLDIPGEGETYGPESALGFGAGGGVDSREFSYCGRCHTTGWKDYTAVDGDNRNLHRQDDLPGMGGTFSQTGIQCESCHGAGSKHIQTSSKNDISRVAEGRNTSDFLQEDMAYGLAVACEECHTKDGERPYPSFKGKFNTHFGGDSLGGRSVAYEQGARFAADAILGMDADTGEITGKKADMACHTCHNPHQSKVNDDQPGHENAMVKQCIDCHGDKEFTEYLEMHSFVAKCESCHMPKDKHFFRINLDYAADSPENFSKDGKYVQPWNTSKDSCSSCHELDYDERAAWAKKMHK</sequence>
<dbReference type="Gene3D" id="2.60.40.2810">
    <property type="match status" value="1"/>
</dbReference>
<evidence type="ECO:0000313" key="3">
    <source>
        <dbReference type="Proteomes" id="UP000887104"/>
    </source>
</evidence>
<dbReference type="Proteomes" id="UP000887104">
    <property type="component" value="Unassembled WGS sequence"/>
</dbReference>
<organism evidence="2 3">
    <name type="scientific">Shewanella sairae</name>
    <dbReference type="NCBI Taxonomy" id="190310"/>
    <lineage>
        <taxon>Bacteria</taxon>
        <taxon>Pseudomonadati</taxon>
        <taxon>Pseudomonadota</taxon>
        <taxon>Gammaproteobacteria</taxon>
        <taxon>Alteromonadales</taxon>
        <taxon>Shewanellaceae</taxon>
        <taxon>Shewanella</taxon>
    </lineage>
</organism>
<keyword evidence="1" id="KW-0732">Signal</keyword>
<gene>
    <name evidence="2" type="ORF">TUM4438_04210</name>
</gene>
<accession>A0ABQ4P113</accession>
<protein>
    <recommendedName>
        <fullName evidence="4">Cytochrome c-552/4 domain-containing protein</fullName>
    </recommendedName>
</protein>
<reference evidence="2" key="1">
    <citation type="submission" date="2021-05" db="EMBL/GenBank/DDBJ databases">
        <title>Molecular characterization for Shewanella algae harboring chromosomal blaOXA-55-like strains isolated from clinical and environment sample.</title>
        <authorList>
            <person name="Ohama Y."/>
            <person name="Aoki K."/>
            <person name="Harada S."/>
            <person name="Moriya K."/>
            <person name="Ishii Y."/>
            <person name="Tateda K."/>
        </authorList>
    </citation>
    <scope>NUCLEOTIDE SEQUENCE</scope>
    <source>
        <strain evidence="2">JCM 11563</strain>
    </source>
</reference>
<dbReference type="RefSeq" id="WP_220778924.1">
    <property type="nucleotide sequence ID" value="NZ_BPEY01000005.1"/>
</dbReference>
<evidence type="ECO:0000313" key="2">
    <source>
        <dbReference type="EMBL" id="GIU41142.1"/>
    </source>
</evidence>
<dbReference type="PANTHER" id="PTHR35038">
    <property type="entry name" value="DISSIMILATORY SULFITE REDUCTASE SIRA"/>
    <property type="match status" value="1"/>
</dbReference>
<dbReference type="EMBL" id="BPEY01000005">
    <property type="protein sequence ID" value="GIU41142.1"/>
    <property type="molecule type" value="Genomic_DNA"/>
</dbReference>
<evidence type="ECO:0008006" key="4">
    <source>
        <dbReference type="Google" id="ProtNLM"/>
    </source>
</evidence>
<proteinExistence type="predicted"/>
<dbReference type="Gene3D" id="1.10.1130.10">
    <property type="entry name" value="Flavocytochrome C3, Chain A"/>
    <property type="match status" value="1"/>
</dbReference>
<dbReference type="InterPro" id="IPR051829">
    <property type="entry name" value="Multiheme_Cytochr_ET"/>
</dbReference>
<dbReference type="PANTHER" id="PTHR35038:SF8">
    <property type="entry name" value="C-TYPE POLYHEME CYTOCHROME OMCC"/>
    <property type="match status" value="1"/>
</dbReference>
<evidence type="ECO:0000256" key="1">
    <source>
        <dbReference type="ARBA" id="ARBA00022729"/>
    </source>
</evidence>
<name>A0ABQ4P113_9GAMM</name>
<dbReference type="Gene3D" id="3.90.10.10">
    <property type="entry name" value="Cytochrome C3"/>
    <property type="match status" value="1"/>
</dbReference>
<dbReference type="CDD" id="cd08168">
    <property type="entry name" value="Cytochrom_C3"/>
    <property type="match status" value="1"/>
</dbReference>